<dbReference type="GO" id="GO:1990904">
    <property type="term" value="C:ribonucleoprotein complex"/>
    <property type="evidence" value="ECO:0007669"/>
    <property type="project" value="UniProtKB-KW"/>
</dbReference>
<dbReference type="PANTHER" id="PTHR14202">
    <property type="entry name" value="60 KDA RIBONUCLEOPROTEIN SSA/RO"/>
    <property type="match status" value="1"/>
</dbReference>
<evidence type="ECO:0000256" key="3">
    <source>
        <dbReference type="ARBA" id="ARBA00022490"/>
    </source>
</evidence>
<dbReference type="AlphaFoldDB" id="A0A0V0G6N8"/>
<dbReference type="InterPro" id="IPR056800">
    <property type="entry name" value="vWA_Ro60"/>
</dbReference>
<feature type="domain" description="TROVE" evidence="7">
    <location>
        <begin position="1"/>
        <end position="354"/>
    </location>
</feature>
<protein>
    <submittedName>
        <fullName evidence="8">Putative 60 kDa ss-a/ro ribonucleoprotein</fullName>
    </submittedName>
</protein>
<dbReference type="SUPFAM" id="SSF140864">
    <property type="entry name" value="TROVE domain-like"/>
    <property type="match status" value="1"/>
</dbReference>
<sequence length="526" mass="60329">SDAERMLLRILHYGNEEAVYVPGCRLQKKFYEEDKVNLLRELIAEIEHQTLFDIIRKVMREKTSLYPELILYVLAECARSENKRPDALKAAEEMCTTAEYFLLFFKFAKGLSPFIGTGRACRRFITNWYLKKNSLELAEMVGETPSYRGWRHADLIKIAHIKSNDPATAAVLTYLSRGAKTMIDKYGEDPKAKEVVSYLKNVDNFRKDGDQTSVIRTIETYMLTVNHLNFIHLKKKQVWIALLRRMPVDTLLDYIHLLCKYRMFRKGRMWDQEFLTAVCDVLCNVNSVAESRLQPSRVFIDLCTYQFAPKYKLELAAKSLRRLAQKPPAISYDLVTNLEKLIMTTYDNVEPTGLRYVIAVDNSDMHKRRCAHLQYMMTSQAAAAIAVTFYVAEKQCDILLCQGSTATSINLKPIKPKISEVAEKFATAERFQRSGPKNILAGLIWAVKQKKEVDVFIIIGTCLQFQGLAGKVAELRSKLLVPDFKLVLCCLCETHHQTIKDNNIFTVIGFDEKVCEVISRFAKGVF</sequence>
<dbReference type="InterPro" id="IPR008858">
    <property type="entry name" value="TROVE_dom"/>
</dbReference>
<evidence type="ECO:0000256" key="2">
    <source>
        <dbReference type="ARBA" id="ARBA00007814"/>
    </source>
</evidence>
<organism evidence="8">
    <name type="scientific">Triatoma dimidiata</name>
    <name type="common">Kissing bug</name>
    <name type="synonym">Meccus dimidiatus</name>
    <dbReference type="NCBI Taxonomy" id="72491"/>
    <lineage>
        <taxon>Eukaryota</taxon>
        <taxon>Metazoa</taxon>
        <taxon>Ecdysozoa</taxon>
        <taxon>Arthropoda</taxon>
        <taxon>Hexapoda</taxon>
        <taxon>Insecta</taxon>
        <taxon>Pterygota</taxon>
        <taxon>Neoptera</taxon>
        <taxon>Paraneoptera</taxon>
        <taxon>Hemiptera</taxon>
        <taxon>Heteroptera</taxon>
        <taxon>Panheteroptera</taxon>
        <taxon>Cimicomorpha</taxon>
        <taxon>Reduviidae</taxon>
        <taxon>Triatominae</taxon>
        <taxon>Triatoma</taxon>
    </lineage>
</organism>
<dbReference type="InterPro" id="IPR036465">
    <property type="entry name" value="vWFA_dom_sf"/>
</dbReference>
<proteinExistence type="inferred from homology"/>
<feature type="non-terminal residue" evidence="8">
    <location>
        <position position="1"/>
    </location>
</feature>
<dbReference type="EMBL" id="GECL01002756">
    <property type="protein sequence ID" value="JAP03368.1"/>
    <property type="molecule type" value="Transcribed_RNA"/>
</dbReference>
<name>A0A0V0G6N8_TRIDM</name>
<keyword evidence="6 8" id="KW-0687">Ribonucleoprotein</keyword>
<dbReference type="Pfam" id="PF25045">
    <property type="entry name" value="vWA_Ro60"/>
    <property type="match status" value="1"/>
</dbReference>
<keyword evidence="3" id="KW-0963">Cytoplasm</keyword>
<comment type="subcellular location">
    <subcellularLocation>
        <location evidence="1">Cytoplasm</location>
    </subcellularLocation>
</comment>
<comment type="similarity">
    <text evidence="2">Belongs to the Ro 60 kDa family.</text>
</comment>
<dbReference type="GO" id="GO:0003723">
    <property type="term" value="F:RNA binding"/>
    <property type="evidence" value="ECO:0007669"/>
    <property type="project" value="UniProtKB-KW"/>
</dbReference>
<dbReference type="SUPFAM" id="SSF53300">
    <property type="entry name" value="vWA-like"/>
    <property type="match status" value="1"/>
</dbReference>
<reference evidence="8" key="1">
    <citation type="journal article" date="2018" name="J. Proteomics">
        <title>Exploring the molecular complexity of Triatoma dimidiata sialome.</title>
        <authorList>
            <person name="Santiago P.B."/>
            <person name="de Araujo C.N."/>
            <person name="Charneau S."/>
            <person name="Bastos I.M.D."/>
            <person name="Assumpcao T.C.F."/>
            <person name="Queiroz R.M.L."/>
            <person name="Praca Y.R."/>
            <person name="Cordeiro T.M."/>
            <person name="Garcia C.H.S."/>
            <person name="da Silva I.G."/>
            <person name="Raiol T."/>
            <person name="Motta F.N."/>
            <person name="de Araujo Oliveira J.V."/>
            <person name="de Sousa M.V."/>
            <person name="Ribeiro J.M.C."/>
            <person name="de Santana J.M."/>
        </authorList>
    </citation>
    <scope>NUCLEOTIDE SEQUENCE</scope>
    <source>
        <strain evidence="8">Santander</strain>
        <tissue evidence="8">Salivary glands</tissue>
    </source>
</reference>
<dbReference type="InterPro" id="IPR040322">
    <property type="entry name" value="TROVE2"/>
</dbReference>
<dbReference type="GO" id="GO:0005737">
    <property type="term" value="C:cytoplasm"/>
    <property type="evidence" value="ECO:0007669"/>
    <property type="project" value="UniProtKB-SubCell"/>
</dbReference>
<evidence type="ECO:0000259" key="7">
    <source>
        <dbReference type="PROSITE" id="PS50988"/>
    </source>
</evidence>
<dbReference type="InterPro" id="IPR037214">
    <property type="entry name" value="TROVE_dom_sf"/>
</dbReference>
<evidence type="ECO:0000256" key="4">
    <source>
        <dbReference type="ARBA" id="ARBA00022723"/>
    </source>
</evidence>
<keyword evidence="5" id="KW-0694">RNA-binding</keyword>
<dbReference type="GO" id="GO:0046872">
    <property type="term" value="F:metal ion binding"/>
    <property type="evidence" value="ECO:0007669"/>
    <property type="project" value="UniProtKB-KW"/>
</dbReference>
<accession>A0A0V0G6N8</accession>
<evidence type="ECO:0000256" key="6">
    <source>
        <dbReference type="ARBA" id="ARBA00023274"/>
    </source>
</evidence>
<evidence type="ECO:0000313" key="8">
    <source>
        <dbReference type="EMBL" id="JAP03368.1"/>
    </source>
</evidence>
<dbReference type="PANTHER" id="PTHR14202:SF0">
    <property type="entry name" value="RNA-BINDING PROTEIN RO60"/>
    <property type="match status" value="1"/>
</dbReference>
<evidence type="ECO:0000256" key="1">
    <source>
        <dbReference type="ARBA" id="ARBA00004496"/>
    </source>
</evidence>
<dbReference type="Gene3D" id="3.40.50.410">
    <property type="entry name" value="von Willebrand factor, type A domain"/>
    <property type="match status" value="1"/>
</dbReference>
<keyword evidence="4" id="KW-0479">Metal-binding</keyword>
<evidence type="ECO:0000256" key="5">
    <source>
        <dbReference type="ARBA" id="ARBA00022884"/>
    </source>
</evidence>
<dbReference type="PROSITE" id="PS50988">
    <property type="entry name" value="TROVE"/>
    <property type="match status" value="1"/>
</dbReference>